<accession>A0A2H4P8C1</accession>
<dbReference type="OrthoDB" id="35185at10239"/>
<reference evidence="1 2" key="1">
    <citation type="submission" date="2017-10" db="EMBL/GenBank/DDBJ databases">
        <authorList>
            <person name="Almansoob K.M."/>
            <person name="Barra A."/>
            <person name="Canlas S.M."/>
            <person name="Chawla N."/>
            <person name="Johnson B.N."/>
            <person name="Kuhl M.D."/>
            <person name="Lin J.Y."/>
            <person name="Patel D.V."/>
            <person name="Reddy A.G."/>
            <person name="Sobol L."/>
            <person name="Solorzano-Papili D."/>
            <person name="Monti D.L."/>
            <person name="Stoner T.H."/>
            <person name="Garlena R.A."/>
            <person name="Russell D.A."/>
            <person name="Pope W.H."/>
            <person name="Jacobs-Sera D."/>
            <person name="Hatfull G.F."/>
        </authorList>
    </citation>
    <scope>NUCLEOTIDE SEQUENCE [LARGE SCALE GENOMIC DNA]</scope>
</reference>
<keyword evidence="2" id="KW-1185">Reference proteome</keyword>
<proteinExistence type="predicted"/>
<protein>
    <submittedName>
        <fullName evidence="1">Uncharacterized protein</fullName>
    </submittedName>
</protein>
<evidence type="ECO:0000313" key="1">
    <source>
        <dbReference type="EMBL" id="ATW58468.1"/>
    </source>
</evidence>
<dbReference type="Proteomes" id="UP000241822">
    <property type="component" value="Segment"/>
</dbReference>
<organism evidence="1 2">
    <name type="scientific">Corynebacterium phage C3PO</name>
    <dbReference type="NCBI Taxonomy" id="2047868"/>
    <lineage>
        <taxon>Viruses</taxon>
        <taxon>Duplodnaviria</taxon>
        <taxon>Heunggongvirae</taxon>
        <taxon>Uroviricota</taxon>
        <taxon>Caudoviricetes</taxon>
        <taxon>Zierdtviridae</taxon>
        <taxon>Toshachvirinae</taxon>
        <taxon>Ceetrepovirus</taxon>
        <taxon>Ceetrepovirus C3PO</taxon>
        <taxon>Corynebacterium virus C3PO</taxon>
    </lineage>
</organism>
<dbReference type="EMBL" id="MG198776">
    <property type="protein sequence ID" value="ATW58468.1"/>
    <property type="molecule type" value="Genomic_DNA"/>
</dbReference>
<sequence length="69" mass="7771">MPAYSVSYRLHRETGDMTPREVIELEPRVERVVASDAQRAISSLVNDLKGDGIINSKADVKFLEVRMIP</sequence>
<gene>
    <name evidence="1" type="ORF">SEA_C3PO_68</name>
</gene>
<name>A0A2H4P8C1_9CAUD</name>
<evidence type="ECO:0000313" key="2">
    <source>
        <dbReference type="Proteomes" id="UP000241822"/>
    </source>
</evidence>